<dbReference type="AlphaFoldDB" id="A0A0F8YS32"/>
<name>A0A0F8YS32_9ZZZZ</name>
<gene>
    <name evidence="1" type="ORF">LCGC14_2862120</name>
</gene>
<proteinExistence type="predicted"/>
<dbReference type="EMBL" id="LAZR01055340">
    <property type="protein sequence ID" value="KKK76590.1"/>
    <property type="molecule type" value="Genomic_DNA"/>
</dbReference>
<comment type="caution">
    <text evidence="1">The sequence shown here is derived from an EMBL/GenBank/DDBJ whole genome shotgun (WGS) entry which is preliminary data.</text>
</comment>
<sequence>MDKQEAYEFACEWIDNAPEEYVIQNARDLYMFFSGVVKMCEMTQVD</sequence>
<evidence type="ECO:0000313" key="1">
    <source>
        <dbReference type="EMBL" id="KKK76590.1"/>
    </source>
</evidence>
<protein>
    <submittedName>
        <fullName evidence="1">Uncharacterized protein</fullName>
    </submittedName>
</protein>
<accession>A0A0F8YS32</accession>
<reference evidence="1" key="1">
    <citation type="journal article" date="2015" name="Nature">
        <title>Complex archaea that bridge the gap between prokaryotes and eukaryotes.</title>
        <authorList>
            <person name="Spang A."/>
            <person name="Saw J.H."/>
            <person name="Jorgensen S.L."/>
            <person name="Zaremba-Niedzwiedzka K."/>
            <person name="Martijn J."/>
            <person name="Lind A.E."/>
            <person name="van Eijk R."/>
            <person name="Schleper C."/>
            <person name="Guy L."/>
            <person name="Ettema T.J."/>
        </authorList>
    </citation>
    <scope>NUCLEOTIDE SEQUENCE</scope>
</reference>
<organism evidence="1">
    <name type="scientific">marine sediment metagenome</name>
    <dbReference type="NCBI Taxonomy" id="412755"/>
    <lineage>
        <taxon>unclassified sequences</taxon>
        <taxon>metagenomes</taxon>
        <taxon>ecological metagenomes</taxon>
    </lineage>
</organism>